<keyword evidence="1" id="KW-1133">Transmembrane helix</keyword>
<keyword evidence="1" id="KW-0812">Transmembrane</keyword>
<evidence type="ECO:0000313" key="3">
    <source>
        <dbReference type="Proteomes" id="UP000189055"/>
    </source>
</evidence>
<evidence type="ECO:0000256" key="1">
    <source>
        <dbReference type="SAM" id="Phobius"/>
    </source>
</evidence>
<feature type="transmembrane region" description="Helical" evidence="1">
    <location>
        <begin position="56"/>
        <end position="74"/>
    </location>
</feature>
<organism evidence="2 3">
    <name type="scientific">Acetobacter persici</name>
    <dbReference type="NCBI Taxonomy" id="1076596"/>
    <lineage>
        <taxon>Bacteria</taxon>
        <taxon>Pseudomonadati</taxon>
        <taxon>Pseudomonadota</taxon>
        <taxon>Alphaproteobacteria</taxon>
        <taxon>Acetobacterales</taxon>
        <taxon>Acetobacteraceae</taxon>
        <taxon>Acetobacter</taxon>
    </lineage>
</organism>
<keyword evidence="2" id="KW-0614">Plasmid</keyword>
<proteinExistence type="predicted"/>
<dbReference type="EMBL" id="CP014688">
    <property type="protein sequence ID" value="AQT06722.1"/>
    <property type="molecule type" value="Genomic_DNA"/>
</dbReference>
<name>A0A1U9LJX4_9PROT</name>
<accession>A0A1U9LJX4</accession>
<evidence type="ECO:0000313" key="2">
    <source>
        <dbReference type="EMBL" id="AQT06722.1"/>
    </source>
</evidence>
<reference evidence="2 3" key="1">
    <citation type="submission" date="2016-03" db="EMBL/GenBank/DDBJ databases">
        <title>Acetic acid bacteria sequencing.</title>
        <authorList>
            <person name="Brandt J."/>
            <person name="Jakob F."/>
            <person name="Vogel R.F."/>
        </authorList>
    </citation>
    <scope>NUCLEOTIDE SEQUENCE [LARGE SCALE GENOMIC DNA]</scope>
    <source>
        <strain evidence="2 3">TMW2.1084</strain>
        <plasmid evidence="3">pac1084_1</plasmid>
    </source>
</reference>
<feature type="transmembrane region" description="Helical" evidence="1">
    <location>
        <begin position="12"/>
        <end position="36"/>
    </location>
</feature>
<protein>
    <submittedName>
        <fullName evidence="2">Uncharacterized protein</fullName>
    </submittedName>
</protein>
<dbReference type="KEGG" id="aper:A0U91_17110"/>
<dbReference type="RefSeq" id="WP_077932348.1">
    <property type="nucleotide sequence ID" value="NZ_CP014688.1"/>
</dbReference>
<geneLocation type="plasmid" evidence="3">
    <name>pac1084_1</name>
</geneLocation>
<dbReference type="Proteomes" id="UP000189055">
    <property type="component" value="Plasmid pAC1084_1"/>
</dbReference>
<dbReference type="AlphaFoldDB" id="A0A1U9LJX4"/>
<sequence>MKRKSDIPVKKTLQSFAVYFVLPVSGSIILLLTLLLGVSSAGTDRGVLTPEFAEDIRIFGIALLGLALGSFLCIKSKCQVGVSVSARGK</sequence>
<keyword evidence="1" id="KW-0472">Membrane</keyword>
<gene>
    <name evidence="2" type="ORF">A0U91_17110</name>
</gene>